<dbReference type="EMBL" id="AP022570">
    <property type="protein sequence ID" value="BBX50211.1"/>
    <property type="molecule type" value="Genomic_DNA"/>
</dbReference>
<accession>A0A6N4V6K7</accession>
<proteinExistence type="predicted"/>
<dbReference type="Gene3D" id="6.10.140.2080">
    <property type="match status" value="1"/>
</dbReference>
<dbReference type="AlphaFoldDB" id="A0A6N4V6K7"/>
<evidence type="ECO:0000313" key="1">
    <source>
        <dbReference type="EMBL" id="BBX50211.1"/>
    </source>
</evidence>
<dbReference type="Gene3D" id="1.10.10.2390">
    <property type="match status" value="1"/>
</dbReference>
<dbReference type="InterPro" id="IPR021784">
    <property type="entry name" value="DUF3349"/>
</dbReference>
<reference evidence="1 2" key="1">
    <citation type="journal article" date="2019" name="Emerg. Microbes Infect.">
        <title>Comprehensive subspecies identification of 175 nontuberculous mycobacteria species based on 7547 genomic profiles.</title>
        <authorList>
            <person name="Matsumoto Y."/>
            <person name="Kinjo T."/>
            <person name="Motooka D."/>
            <person name="Nabeya D."/>
            <person name="Jung N."/>
            <person name="Uechi K."/>
            <person name="Horii T."/>
            <person name="Iida T."/>
            <person name="Fujita J."/>
            <person name="Nakamura S."/>
        </authorList>
    </citation>
    <scope>NUCLEOTIDE SEQUENCE [LARGE SCALE GENOMIC DNA]</scope>
    <source>
        <strain evidence="1 2">JCM 12603</strain>
    </source>
</reference>
<dbReference type="Proteomes" id="UP000466785">
    <property type="component" value="Chromosome"/>
</dbReference>
<evidence type="ECO:0008006" key="3">
    <source>
        <dbReference type="Google" id="ProtNLM"/>
    </source>
</evidence>
<dbReference type="Pfam" id="PF11829">
    <property type="entry name" value="DUF3349"/>
    <property type="match status" value="1"/>
</dbReference>
<sequence>MSSKVIDKVLALLAQGYPQGIPRQDYFPLLALLTRSLAEDEVVAIAQMVLRGSGSDGDTDTASVPEIRAAIHVVTETELTGEEIDRVAARLAAAGWPLAAPAR</sequence>
<name>A0A6N4V6K7_9MYCO</name>
<dbReference type="RefSeq" id="WP_163672952.1">
    <property type="nucleotide sequence ID" value="NZ_AP022570.1"/>
</dbReference>
<organism evidence="1 2">
    <name type="scientific">Mycolicibacterium poriferae</name>
    <dbReference type="NCBI Taxonomy" id="39694"/>
    <lineage>
        <taxon>Bacteria</taxon>
        <taxon>Bacillati</taxon>
        <taxon>Actinomycetota</taxon>
        <taxon>Actinomycetes</taxon>
        <taxon>Mycobacteriales</taxon>
        <taxon>Mycobacteriaceae</taxon>
        <taxon>Mycolicibacterium</taxon>
    </lineage>
</organism>
<gene>
    <name evidence="1" type="ORF">MPOR_12370</name>
</gene>
<protein>
    <recommendedName>
        <fullName evidence="3">DUF3349 domain-containing protein</fullName>
    </recommendedName>
</protein>
<dbReference type="KEGG" id="mpof:MPOR_12370"/>
<keyword evidence="2" id="KW-1185">Reference proteome</keyword>
<evidence type="ECO:0000313" key="2">
    <source>
        <dbReference type="Proteomes" id="UP000466785"/>
    </source>
</evidence>